<dbReference type="Proteomes" id="UP000001072">
    <property type="component" value="Unassembled WGS sequence"/>
</dbReference>
<evidence type="ECO:0000313" key="1">
    <source>
        <dbReference type="EMBL" id="EGF98707.1"/>
    </source>
</evidence>
<gene>
    <name evidence="1" type="ORF">MELLADRAFT_95458</name>
</gene>
<sequence length="1083" mass="120452">MLPKTKGPSTIQALMARCPANTPTSQCTRCQFEPINGDKLFYCHCGARGIKMSQGRTEPVNDHWKSDKCITITNAPKNTRPLTDFFKKRPAEDAVPTANPCPKPKSQIQGVPCAGMNDDTWVRPDTDFLIIDCILGSPSEYHASRPRWVVCEELFKTREESKLTTKQVTQLQSVLQAEATWRIDRKVSRKYAEGNAVKHIRDTLMQSTGFDPRMQQYKELRDLNLSLETLSNSGDPRFWSTLGTHGSAGLFKNMDVFEGLVKAVASRATREKDGKSLRGLRVQQPWDTLQCLYGQSAPPLVVSGMQLADGLDLSNFVRISEQIKKLGYNGPLALGSDQTVCVKTLRVYNGCIVGAQGGDVAFSGAKDLQAKVKSKLENDSLCTKVRAYTIQVPLPNVPTFVVAMLASYNNEKSEDILTLHDTAISLAQKAGLNILSIGSDGAANELSAQAMLANLANETLSFSFVGLGVKIHVPLIGQPPRPIVAVQDPKHARKTAANQILSGARCLAFGRFYFGIGQLTEILTSENSPLYQRDVHNSDKQDDGPAYRTFSFETVKAASNLSDGTGLAVYLFVCGELCDAWLNRHMGHSERVRSAWTAAFFLRKWNSYLQKQKQETGSMMSPKKNGISPQSLKIFTQLAESLIALIISHREYYPKFPLLPWKHGTEMCEHLFGWLRIISPNFTVLDARQLVPKLFAIIKGIMTGTFKVPSSEHIHAGYKHCFEDEGDKPTGDLGYFPSDHELREDLSVAEQRATHLARLCGMDVPTDAIDDSVDLPTDLEIFDNDTQPDPSQTEGISECTICDISESRSRDIEVVYRFDPSETDKSEVFETAAAMMGERQKLDVQLTEIDENAVVETHLNRARLTLSDLLNTPLPDEQNHKEADKRATDALCRLTNSAGTALNISSIVEIRQKHDSEVKKKHGNERKRKHLNDVIGSVSSTDTLSPSECSKLVAVLVKDSNTATDSSISRMHRWNIHVKLSLADVQRNTTTSRDMSWLVGNGVISVTNPIKPMKFFLAICNNKLYIGKVLAVYEYINDKHRWVASATKRDKLSYISAQLYSHQPDMPIAMSYVSGKPHEFQLR</sequence>
<reference evidence="2" key="1">
    <citation type="journal article" date="2011" name="Proc. Natl. Acad. Sci. U.S.A.">
        <title>Obligate biotrophy features unraveled by the genomic analysis of rust fungi.</title>
        <authorList>
            <person name="Duplessis S."/>
            <person name="Cuomo C.A."/>
            <person name="Lin Y.-C."/>
            <person name="Aerts A."/>
            <person name="Tisserant E."/>
            <person name="Veneault-Fourrey C."/>
            <person name="Joly D.L."/>
            <person name="Hacquard S."/>
            <person name="Amselem J."/>
            <person name="Cantarel B.L."/>
            <person name="Chiu R."/>
            <person name="Coutinho P.M."/>
            <person name="Feau N."/>
            <person name="Field M."/>
            <person name="Frey P."/>
            <person name="Gelhaye E."/>
            <person name="Goldberg J."/>
            <person name="Grabherr M.G."/>
            <person name="Kodira C.D."/>
            <person name="Kohler A."/>
            <person name="Kuees U."/>
            <person name="Lindquist E.A."/>
            <person name="Lucas S.M."/>
            <person name="Mago R."/>
            <person name="Mauceli E."/>
            <person name="Morin E."/>
            <person name="Murat C."/>
            <person name="Pangilinan J.L."/>
            <person name="Park R."/>
            <person name="Pearson M."/>
            <person name="Quesneville H."/>
            <person name="Rouhier N."/>
            <person name="Sakthikumar S."/>
            <person name="Salamov A.A."/>
            <person name="Schmutz J."/>
            <person name="Selles B."/>
            <person name="Shapiro H."/>
            <person name="Tanguay P."/>
            <person name="Tuskan G.A."/>
            <person name="Henrissat B."/>
            <person name="Van de Peer Y."/>
            <person name="Rouze P."/>
            <person name="Ellis J.G."/>
            <person name="Dodds P.N."/>
            <person name="Schein J.E."/>
            <person name="Zhong S."/>
            <person name="Hamelin R.C."/>
            <person name="Grigoriev I.V."/>
            <person name="Szabo L.J."/>
            <person name="Martin F."/>
        </authorList>
    </citation>
    <scope>NUCLEOTIDE SEQUENCE [LARGE SCALE GENOMIC DNA]</scope>
    <source>
        <strain evidence="2">98AG31 / pathotype 3-4-7</strain>
    </source>
</reference>
<dbReference type="KEGG" id="mlr:MELLADRAFT_95458"/>
<dbReference type="EMBL" id="GL883170">
    <property type="protein sequence ID" value="EGF98707.1"/>
    <property type="molecule type" value="Genomic_DNA"/>
</dbReference>
<dbReference type="RefSeq" id="XP_007418014.1">
    <property type="nucleotide sequence ID" value="XM_007417952.1"/>
</dbReference>
<dbReference type="HOGENOM" id="CLU_009065_0_0_1"/>
<dbReference type="VEuPathDB" id="FungiDB:MELLADRAFT_95458"/>
<dbReference type="AlphaFoldDB" id="F4S9E4"/>
<evidence type="ECO:0000313" key="2">
    <source>
        <dbReference type="Proteomes" id="UP000001072"/>
    </source>
</evidence>
<accession>F4S9E4</accession>
<dbReference type="InParanoid" id="F4S9E4"/>
<proteinExistence type="predicted"/>
<dbReference type="eggNOG" id="ENOG502QUPU">
    <property type="taxonomic scope" value="Eukaryota"/>
</dbReference>
<dbReference type="GeneID" id="18937248"/>
<protein>
    <submittedName>
        <fullName evidence="1">Uncharacterized protein</fullName>
    </submittedName>
</protein>
<organism evidence="2">
    <name type="scientific">Melampsora larici-populina (strain 98AG31 / pathotype 3-4-7)</name>
    <name type="common">Poplar leaf rust fungus</name>
    <dbReference type="NCBI Taxonomy" id="747676"/>
    <lineage>
        <taxon>Eukaryota</taxon>
        <taxon>Fungi</taxon>
        <taxon>Dikarya</taxon>
        <taxon>Basidiomycota</taxon>
        <taxon>Pucciniomycotina</taxon>
        <taxon>Pucciniomycetes</taxon>
        <taxon>Pucciniales</taxon>
        <taxon>Melampsoraceae</taxon>
        <taxon>Melampsora</taxon>
    </lineage>
</organism>
<name>F4S9E4_MELLP</name>
<keyword evidence="2" id="KW-1185">Reference proteome</keyword>
<dbReference type="OrthoDB" id="3268677at2759"/>